<dbReference type="EMBL" id="JXMS01000003">
    <property type="protein sequence ID" value="OBQ56284.1"/>
    <property type="molecule type" value="Genomic_DNA"/>
</dbReference>
<accession>A0A1B7XLA2</accession>
<dbReference type="Pfam" id="PF01969">
    <property type="entry name" value="Ni_insertion"/>
    <property type="match status" value="1"/>
</dbReference>
<dbReference type="PANTHER" id="PTHR36566">
    <property type="entry name" value="NICKEL INSERTION PROTEIN-RELATED"/>
    <property type="match status" value="1"/>
</dbReference>
<dbReference type="STRING" id="1560234.SP90_02950"/>
<dbReference type="Proteomes" id="UP000091979">
    <property type="component" value="Unassembled WGS sequence"/>
</dbReference>
<dbReference type="RefSeq" id="WP_066852385.1">
    <property type="nucleotide sequence ID" value="NZ_JXMS01000003.1"/>
</dbReference>
<evidence type="ECO:0000313" key="2">
    <source>
        <dbReference type="EMBL" id="OBQ56284.1"/>
    </source>
</evidence>
<dbReference type="PANTHER" id="PTHR36566:SF1">
    <property type="entry name" value="PYRIDINIUM-3,5-BISTHIOCARBOXYLIC ACID MONONUCLEOTIDE NICKEL INSERTION PROTEIN"/>
    <property type="match status" value="1"/>
</dbReference>
<evidence type="ECO:0000313" key="3">
    <source>
        <dbReference type="Proteomes" id="UP000091979"/>
    </source>
</evidence>
<dbReference type="NCBIfam" id="TIGR00299">
    <property type="entry name" value="nickel pincer cofactor biosynthesis protein LarC"/>
    <property type="match status" value="1"/>
</dbReference>
<keyword evidence="1" id="KW-0533">Nickel</keyword>
<dbReference type="AlphaFoldDB" id="A0A1B7XLA2"/>
<sequence>MKTLYMDCRYGLGGDMFLAAVHELGVDLSRLQRIFIEAGIYVSIAPVSTLRQSIVGAKVSIEWPDGQPLRHLPEIVEIIKKLNVSPEVRVRSVQAFQRLAEVEAAVHGKAVKEIHFHEVGAIDTLVDVVGAFWALEQLGVTKVAASQLPWFSGTVECEHGVLPLPAPAVLELLKGKPVFATEYEEELITPTGALLIDQLVTKFTSGAEGTLLTTGTGYGQRETGGGLRISLLEPQLPAEETVEETDSTATTDEIYVLESHIDHLTGEELGRCFDVFMDAGALDVFFAAGIMKKNRPAGSFKVLCKPEDLSRMEQLFFAHTHSLGIRRQKIERVLLPRREERTETPYGEMDGKSYHIDGMKMSKPEYEELVKFSKKTGRSLPELRYMLFDKKK</sequence>
<organism evidence="2 3">
    <name type="scientific">Halodesulfovibrio spirochaetisodalis</name>
    <dbReference type="NCBI Taxonomy" id="1560234"/>
    <lineage>
        <taxon>Bacteria</taxon>
        <taxon>Pseudomonadati</taxon>
        <taxon>Thermodesulfobacteriota</taxon>
        <taxon>Desulfovibrionia</taxon>
        <taxon>Desulfovibrionales</taxon>
        <taxon>Desulfovibrionaceae</taxon>
        <taxon>Halodesulfovibrio</taxon>
    </lineage>
</organism>
<dbReference type="PATRIC" id="fig|1560234.3.peg.2043"/>
<reference evidence="2 3" key="1">
    <citation type="submission" date="2015-01" db="EMBL/GenBank/DDBJ databases">
        <title>Desulfovibrio sp. JC271 draft genome sequence.</title>
        <authorList>
            <person name="Shivani Y."/>
            <person name="Subhash Y."/>
            <person name="Sasikala C."/>
            <person name="Ramana C.V."/>
        </authorList>
    </citation>
    <scope>NUCLEOTIDE SEQUENCE [LARGE SCALE GENOMIC DNA]</scope>
    <source>
        <strain evidence="2 3">JC271</strain>
    </source>
</reference>
<gene>
    <name evidence="2" type="ORF">SP90_02950</name>
</gene>
<keyword evidence="3" id="KW-1185">Reference proteome</keyword>
<evidence type="ECO:0000256" key="1">
    <source>
        <dbReference type="ARBA" id="ARBA00022596"/>
    </source>
</evidence>
<name>A0A1B7XLA2_9BACT</name>
<comment type="caution">
    <text evidence="2">The sequence shown here is derived from an EMBL/GenBank/DDBJ whole genome shotgun (WGS) entry which is preliminary data.</text>
</comment>
<protein>
    <recommendedName>
        <fullName evidence="4">Nickel insertion protein</fullName>
    </recommendedName>
</protein>
<evidence type="ECO:0008006" key="4">
    <source>
        <dbReference type="Google" id="ProtNLM"/>
    </source>
</evidence>
<dbReference type="Gene3D" id="3.30.70.1380">
    <property type="entry name" value="Transcriptional regulatory protein pf0864 domain like"/>
    <property type="match status" value="1"/>
</dbReference>
<dbReference type="InterPro" id="IPR002822">
    <property type="entry name" value="Ni_insertion"/>
</dbReference>
<dbReference type="OrthoDB" id="9765625at2"/>
<proteinExistence type="predicted"/>